<keyword evidence="7" id="KW-1185">Reference proteome</keyword>
<feature type="domain" description="ABC transporter" evidence="5">
    <location>
        <begin position="114"/>
        <end position="344"/>
    </location>
</feature>
<dbReference type="InterPro" id="IPR026082">
    <property type="entry name" value="ABCA"/>
</dbReference>
<gene>
    <name evidence="6" type="ORF">HERILL_LOCUS13290</name>
</gene>
<dbReference type="FunFam" id="3.40.50.300:FF:000327">
    <property type="entry name" value="ATP-binding cassette sub-family A member 3"/>
    <property type="match status" value="1"/>
</dbReference>
<dbReference type="Proteomes" id="UP000594454">
    <property type="component" value="Chromosome 5"/>
</dbReference>
<proteinExistence type="predicted"/>
<dbReference type="Pfam" id="PF00005">
    <property type="entry name" value="ABC_tran"/>
    <property type="match status" value="1"/>
</dbReference>
<dbReference type="PANTHER" id="PTHR19229:SF250">
    <property type="entry name" value="ABC TRANSPORTER DOMAIN-CONTAINING PROTEIN-RELATED"/>
    <property type="match status" value="1"/>
</dbReference>
<evidence type="ECO:0000256" key="1">
    <source>
        <dbReference type="ARBA" id="ARBA00022741"/>
    </source>
</evidence>
<dbReference type="PANTHER" id="PTHR19229">
    <property type="entry name" value="ATP-BINDING CASSETTE TRANSPORTER SUBFAMILY A ABCA"/>
    <property type="match status" value="1"/>
</dbReference>
<dbReference type="InterPro" id="IPR003439">
    <property type="entry name" value="ABC_transporter-like_ATP-bd"/>
</dbReference>
<dbReference type="SMART" id="SM00382">
    <property type="entry name" value="AAA"/>
    <property type="match status" value="1"/>
</dbReference>
<dbReference type="GO" id="GO:0005319">
    <property type="term" value="F:lipid transporter activity"/>
    <property type="evidence" value="ECO:0007669"/>
    <property type="project" value="TreeGrafter"/>
</dbReference>
<sequence length="472" mass="52853">MESICKQAAELYGIPIETLCNIGRLPECCDLDPFQWTENGIPQVLVAMGIIGLVTFISLLLIESRSYFMSKVNLTRSLKYLPPLSEDGQIDDDVQAEKNKVAQMTENEIPTHNLVMRDVTKYYGGFLAVNQLSVMIDKGECFGLLGVNGAGKTSTFKMLTGDETISHGNIWVKGCNTVADKFTVYEMIGYCPQFDGLLEDLTGNETLKIFSLLRGVPSYMISSLVQRIAKDLAFDKHLNKVAKDYSGGNRRKLSTAVAILGNPHVIYLDEPTTGIDPASRRKLWDLVCHIRDIGKAIVLTSHSMEECEALCTRIAIMVNGEFKCLGSTQHLKNKFAQGISLTIKLETLPVMNGFQSGHSRAPSTALNSPGFQLNEYGLSVQQFINDHFQGATLKDCHRNYLTFEIPINVMPYSRIFGLLEANKSALHIEDYSLSQSTLEQIFLNFAQKQRSEEENKVLRKRKKEKKPTVTRW</sequence>
<dbReference type="Pfam" id="PF23321">
    <property type="entry name" value="R1_ABCA1"/>
    <property type="match status" value="1"/>
</dbReference>
<dbReference type="CDD" id="cd03263">
    <property type="entry name" value="ABC_subfamily_A"/>
    <property type="match status" value="1"/>
</dbReference>
<evidence type="ECO:0000313" key="6">
    <source>
        <dbReference type="EMBL" id="CAD7090832.1"/>
    </source>
</evidence>
<evidence type="ECO:0000259" key="5">
    <source>
        <dbReference type="PROSITE" id="PS50893"/>
    </source>
</evidence>
<dbReference type="InParanoid" id="A0A7R8V281"/>
<keyword evidence="1" id="KW-0547">Nucleotide-binding</keyword>
<dbReference type="GO" id="GO:0140359">
    <property type="term" value="F:ABC-type transporter activity"/>
    <property type="evidence" value="ECO:0007669"/>
    <property type="project" value="InterPro"/>
</dbReference>
<keyword evidence="2" id="KW-0067">ATP-binding</keyword>
<keyword evidence="4" id="KW-1133">Transmembrane helix</keyword>
<dbReference type="EMBL" id="LR899013">
    <property type="protein sequence ID" value="CAD7090832.1"/>
    <property type="molecule type" value="Genomic_DNA"/>
</dbReference>
<accession>A0A7R8V281</accession>
<dbReference type="InterPro" id="IPR056264">
    <property type="entry name" value="R2_ABCA1-4-like"/>
</dbReference>
<evidence type="ECO:0000256" key="2">
    <source>
        <dbReference type="ARBA" id="ARBA00022840"/>
    </source>
</evidence>
<dbReference type="Gene3D" id="3.40.50.300">
    <property type="entry name" value="P-loop containing nucleotide triphosphate hydrolases"/>
    <property type="match status" value="1"/>
</dbReference>
<dbReference type="GO" id="GO:0005524">
    <property type="term" value="F:ATP binding"/>
    <property type="evidence" value="ECO:0007669"/>
    <property type="project" value="UniProtKB-KW"/>
</dbReference>
<dbReference type="OrthoDB" id="6512918at2759"/>
<dbReference type="InterPro" id="IPR003593">
    <property type="entry name" value="AAA+_ATPase"/>
</dbReference>
<dbReference type="GO" id="GO:0016020">
    <property type="term" value="C:membrane"/>
    <property type="evidence" value="ECO:0007669"/>
    <property type="project" value="InterPro"/>
</dbReference>
<keyword evidence="4" id="KW-0472">Membrane</keyword>
<evidence type="ECO:0000313" key="7">
    <source>
        <dbReference type="Proteomes" id="UP000594454"/>
    </source>
</evidence>
<name>A0A7R8V281_HERIL</name>
<dbReference type="AlphaFoldDB" id="A0A7R8V281"/>
<feature type="transmembrane region" description="Helical" evidence="4">
    <location>
        <begin position="41"/>
        <end position="62"/>
    </location>
</feature>
<dbReference type="InterPro" id="IPR027417">
    <property type="entry name" value="P-loop_NTPase"/>
</dbReference>
<dbReference type="PROSITE" id="PS50893">
    <property type="entry name" value="ABC_TRANSPORTER_2"/>
    <property type="match status" value="1"/>
</dbReference>
<dbReference type="GO" id="GO:0016887">
    <property type="term" value="F:ATP hydrolysis activity"/>
    <property type="evidence" value="ECO:0007669"/>
    <property type="project" value="InterPro"/>
</dbReference>
<reference evidence="6 7" key="1">
    <citation type="submission" date="2020-11" db="EMBL/GenBank/DDBJ databases">
        <authorList>
            <person name="Wallbank WR R."/>
            <person name="Pardo Diaz C."/>
            <person name="Kozak K."/>
            <person name="Martin S."/>
            <person name="Jiggins C."/>
            <person name="Moest M."/>
            <person name="Warren A I."/>
            <person name="Generalovic N T."/>
            <person name="Byers J.R.P. K."/>
            <person name="Montejo-Kovacevich G."/>
            <person name="Yen C E."/>
        </authorList>
    </citation>
    <scope>NUCLEOTIDE SEQUENCE [LARGE SCALE GENOMIC DNA]</scope>
</reference>
<evidence type="ECO:0000256" key="3">
    <source>
        <dbReference type="SAM" id="MobiDB-lite"/>
    </source>
</evidence>
<organism evidence="6 7">
    <name type="scientific">Hermetia illucens</name>
    <name type="common">Black soldier fly</name>
    <dbReference type="NCBI Taxonomy" id="343691"/>
    <lineage>
        <taxon>Eukaryota</taxon>
        <taxon>Metazoa</taxon>
        <taxon>Ecdysozoa</taxon>
        <taxon>Arthropoda</taxon>
        <taxon>Hexapoda</taxon>
        <taxon>Insecta</taxon>
        <taxon>Pterygota</taxon>
        <taxon>Neoptera</taxon>
        <taxon>Endopterygota</taxon>
        <taxon>Diptera</taxon>
        <taxon>Brachycera</taxon>
        <taxon>Stratiomyomorpha</taxon>
        <taxon>Stratiomyidae</taxon>
        <taxon>Hermetiinae</taxon>
        <taxon>Hermetia</taxon>
    </lineage>
</organism>
<feature type="region of interest" description="Disordered" evidence="3">
    <location>
        <begin position="453"/>
        <end position="472"/>
    </location>
</feature>
<evidence type="ECO:0000256" key="4">
    <source>
        <dbReference type="SAM" id="Phobius"/>
    </source>
</evidence>
<dbReference type="SUPFAM" id="SSF52540">
    <property type="entry name" value="P-loop containing nucleoside triphosphate hydrolases"/>
    <property type="match status" value="1"/>
</dbReference>
<protein>
    <recommendedName>
        <fullName evidence="5">ABC transporter domain-containing protein</fullName>
    </recommendedName>
</protein>
<keyword evidence="4" id="KW-0812">Transmembrane</keyword>